<protein>
    <submittedName>
        <fullName evidence="8">Galanin peptides-like</fullName>
    </submittedName>
</protein>
<dbReference type="PANTHER" id="PTHR16839">
    <property type="entry name" value="GALANIN"/>
    <property type="match status" value="1"/>
</dbReference>
<dbReference type="GO" id="GO:0005184">
    <property type="term" value="F:neuropeptide hormone activity"/>
    <property type="evidence" value="ECO:0007669"/>
    <property type="project" value="TreeGrafter"/>
</dbReference>
<dbReference type="EMBL" id="JAFHDT010000018">
    <property type="protein sequence ID" value="KAI7796666.1"/>
    <property type="molecule type" value="Genomic_DNA"/>
</dbReference>
<feature type="domain" description="Galanin" evidence="7">
    <location>
        <begin position="31"/>
        <end position="43"/>
    </location>
</feature>
<keyword evidence="5" id="KW-0527">Neuropeptide</keyword>
<feature type="signal peptide" evidence="6">
    <location>
        <begin position="1"/>
        <end position="21"/>
    </location>
</feature>
<keyword evidence="9" id="KW-1185">Reference proteome</keyword>
<dbReference type="Proteomes" id="UP001059041">
    <property type="component" value="Linkage Group LG18"/>
</dbReference>
<comment type="similarity">
    <text evidence="2">Belongs to the galanin family.</text>
</comment>
<evidence type="ECO:0000256" key="3">
    <source>
        <dbReference type="ARBA" id="ARBA00022525"/>
    </source>
</evidence>
<dbReference type="InterPro" id="IPR008175">
    <property type="entry name" value="Galanin_pre"/>
</dbReference>
<comment type="subcellular location">
    <subcellularLocation>
        <location evidence="1">Secreted</location>
    </subcellularLocation>
</comment>
<evidence type="ECO:0000256" key="4">
    <source>
        <dbReference type="ARBA" id="ARBA00022702"/>
    </source>
</evidence>
<evidence type="ECO:0000313" key="9">
    <source>
        <dbReference type="Proteomes" id="UP001059041"/>
    </source>
</evidence>
<name>A0A9W7WE75_TRIRA</name>
<dbReference type="AlphaFoldDB" id="A0A9W7WE75"/>
<evidence type="ECO:0000259" key="7">
    <source>
        <dbReference type="PROSITE" id="PS00861"/>
    </source>
</evidence>
<organism evidence="8 9">
    <name type="scientific">Triplophysa rosa</name>
    <name type="common">Cave loach</name>
    <dbReference type="NCBI Taxonomy" id="992332"/>
    <lineage>
        <taxon>Eukaryota</taxon>
        <taxon>Metazoa</taxon>
        <taxon>Chordata</taxon>
        <taxon>Craniata</taxon>
        <taxon>Vertebrata</taxon>
        <taxon>Euteleostomi</taxon>
        <taxon>Actinopterygii</taxon>
        <taxon>Neopterygii</taxon>
        <taxon>Teleostei</taxon>
        <taxon>Ostariophysi</taxon>
        <taxon>Cypriniformes</taxon>
        <taxon>Nemacheilidae</taxon>
        <taxon>Triplophysa</taxon>
    </lineage>
</organism>
<dbReference type="Pfam" id="PF01296">
    <property type="entry name" value="Galanin"/>
    <property type="match status" value="1"/>
</dbReference>
<keyword evidence="6" id="KW-0732">Signal</keyword>
<accession>A0A9W7WE75</accession>
<evidence type="ECO:0000256" key="1">
    <source>
        <dbReference type="ARBA" id="ARBA00004613"/>
    </source>
</evidence>
<dbReference type="PANTHER" id="PTHR16839:SF1">
    <property type="entry name" value="GALANIN PEPTIDES"/>
    <property type="match status" value="1"/>
</dbReference>
<evidence type="ECO:0000256" key="2">
    <source>
        <dbReference type="ARBA" id="ARBA00006871"/>
    </source>
</evidence>
<evidence type="ECO:0000256" key="5">
    <source>
        <dbReference type="ARBA" id="ARBA00023320"/>
    </source>
</evidence>
<gene>
    <name evidence="8" type="ORF">IRJ41_003687</name>
</gene>
<sequence length="110" mass="12561">MSWALFFTVCILASHLSKTYSMTLRNPEKKGWTLNSAGYLLGPYAHRSLNVKHRAAVGKRDMWNDISSLPTYRNSYNDSYLPSLLAHLAYLQLKEMGMTEDFSSTTHNVK</sequence>
<evidence type="ECO:0000256" key="6">
    <source>
        <dbReference type="SAM" id="SignalP"/>
    </source>
</evidence>
<reference evidence="8" key="1">
    <citation type="submission" date="2021-02" db="EMBL/GenBank/DDBJ databases">
        <title>Comparative genomics reveals that relaxation of natural selection precedes convergent phenotypic evolution of cavefish.</title>
        <authorList>
            <person name="Peng Z."/>
        </authorList>
    </citation>
    <scope>NUCLEOTIDE SEQUENCE</scope>
    <source>
        <tissue evidence="8">Muscle</tissue>
    </source>
</reference>
<dbReference type="GO" id="GO:0030141">
    <property type="term" value="C:secretory granule"/>
    <property type="evidence" value="ECO:0007669"/>
    <property type="project" value="TreeGrafter"/>
</dbReference>
<proteinExistence type="inferred from homology"/>
<dbReference type="GO" id="GO:0007218">
    <property type="term" value="P:neuropeptide signaling pathway"/>
    <property type="evidence" value="ECO:0007669"/>
    <property type="project" value="UniProtKB-KW"/>
</dbReference>
<keyword evidence="4" id="KW-0372">Hormone</keyword>
<comment type="caution">
    <text evidence="8">The sequence shown here is derived from an EMBL/GenBank/DDBJ whole genome shotgun (WGS) entry which is preliminary data.</text>
</comment>
<dbReference type="GO" id="GO:0031763">
    <property type="term" value="F:galanin receptor binding"/>
    <property type="evidence" value="ECO:0007669"/>
    <property type="project" value="TreeGrafter"/>
</dbReference>
<feature type="chain" id="PRO_5040904352" evidence="6">
    <location>
        <begin position="22"/>
        <end position="110"/>
    </location>
</feature>
<keyword evidence="3" id="KW-0964">Secreted</keyword>
<evidence type="ECO:0000313" key="8">
    <source>
        <dbReference type="EMBL" id="KAI7796666.1"/>
    </source>
</evidence>
<dbReference type="PROSITE" id="PS00861">
    <property type="entry name" value="GALANIN"/>
    <property type="match status" value="1"/>
</dbReference>
<dbReference type="InterPro" id="IPR008174">
    <property type="entry name" value="Galanin"/>
</dbReference>
<dbReference type="GO" id="GO:0005615">
    <property type="term" value="C:extracellular space"/>
    <property type="evidence" value="ECO:0007669"/>
    <property type="project" value="TreeGrafter"/>
</dbReference>